<dbReference type="EMBL" id="CAJVQC010013007">
    <property type="protein sequence ID" value="CAG8643871.1"/>
    <property type="molecule type" value="Genomic_DNA"/>
</dbReference>
<sequence length="532" mass="61473">KLLIKLQVFENEDTNLWEETTFQENNEDIPVDILHDECLSDTSNSLEHESLLGFDKHLTKIHKDNMLSKEQRAAILKQEPRNFNIKYLLLTMNKRIWKLLSPQSRESDKVIAKISYRTSAVLCLLDNVLRALYQSKPPNSDYSVLQAWEDIETSFTNTQTLLFDTLLHYLLLMTRDGNREDLKDLVERENATNNFINKAFRNKAHALNRSNTKPLTTIIIRKTDNRVLRQVHLGTRHRILSNPEQNHSWRKVSTTYACMEGDIWIFIAKRQDNEIIEQKIQMIIQKGQNNGYLQRIQDSTQKTTYSHKKTLVKRQKYGAKKEWLGFFSYLNSREPVTTKMVDQVPFRLEQKTAHKHARINSDSLCLQGFQESKGSNGDNQCLASEIFLQVFKSELSGSRCLGTMLDDSNRLSEFTINNDTQNLVQGHLQQSNYSSSNTVLAIGNIVFNTIGLIDRFANPVDRHKTISTRIDQQSTTSSQSQVECVHLSYLQKNFKKKGFSDKAVKLLEEVTIKHPMLQSVSRLRGSWFGAIK</sequence>
<name>A0ACA9NH47_9GLOM</name>
<comment type="caution">
    <text evidence="1">The sequence shown here is derived from an EMBL/GenBank/DDBJ whole genome shotgun (WGS) entry which is preliminary data.</text>
</comment>
<protein>
    <submittedName>
        <fullName evidence="1">558_t:CDS:1</fullName>
    </submittedName>
</protein>
<gene>
    <name evidence="1" type="ORF">RPERSI_LOCUS7588</name>
</gene>
<evidence type="ECO:0000313" key="2">
    <source>
        <dbReference type="Proteomes" id="UP000789920"/>
    </source>
</evidence>
<feature type="non-terminal residue" evidence="1">
    <location>
        <position position="1"/>
    </location>
</feature>
<evidence type="ECO:0000313" key="1">
    <source>
        <dbReference type="EMBL" id="CAG8643871.1"/>
    </source>
</evidence>
<keyword evidence="2" id="KW-1185">Reference proteome</keyword>
<dbReference type="Proteomes" id="UP000789920">
    <property type="component" value="Unassembled WGS sequence"/>
</dbReference>
<organism evidence="1 2">
    <name type="scientific">Racocetra persica</name>
    <dbReference type="NCBI Taxonomy" id="160502"/>
    <lineage>
        <taxon>Eukaryota</taxon>
        <taxon>Fungi</taxon>
        <taxon>Fungi incertae sedis</taxon>
        <taxon>Mucoromycota</taxon>
        <taxon>Glomeromycotina</taxon>
        <taxon>Glomeromycetes</taxon>
        <taxon>Diversisporales</taxon>
        <taxon>Gigasporaceae</taxon>
        <taxon>Racocetra</taxon>
    </lineage>
</organism>
<reference evidence="1" key="1">
    <citation type="submission" date="2021-06" db="EMBL/GenBank/DDBJ databases">
        <authorList>
            <person name="Kallberg Y."/>
            <person name="Tangrot J."/>
            <person name="Rosling A."/>
        </authorList>
    </citation>
    <scope>NUCLEOTIDE SEQUENCE</scope>
    <source>
        <strain evidence="1">MA461A</strain>
    </source>
</reference>
<accession>A0ACA9NH47</accession>
<proteinExistence type="predicted"/>